<reference evidence="4" key="1">
    <citation type="submission" date="2017-02" db="EMBL/GenBank/DDBJ databases">
        <authorList>
            <person name="Varghese N."/>
            <person name="Submissions S."/>
        </authorList>
    </citation>
    <scope>NUCLEOTIDE SEQUENCE [LARGE SCALE GENOMIC DNA]</scope>
    <source>
        <strain evidence="4">DSM 22270</strain>
    </source>
</reference>
<evidence type="ECO:0000313" key="3">
    <source>
        <dbReference type="EMBL" id="SKB82098.1"/>
    </source>
</evidence>
<organism evidence="3 4">
    <name type="scientific">Dyadobacter psychrophilus</name>
    <dbReference type="NCBI Taxonomy" id="651661"/>
    <lineage>
        <taxon>Bacteria</taxon>
        <taxon>Pseudomonadati</taxon>
        <taxon>Bacteroidota</taxon>
        <taxon>Cytophagia</taxon>
        <taxon>Cytophagales</taxon>
        <taxon>Spirosomataceae</taxon>
        <taxon>Dyadobacter</taxon>
    </lineage>
</organism>
<dbReference type="STRING" id="651661.SAMN05660293_02363"/>
<dbReference type="AlphaFoldDB" id="A0A1T5EE77"/>
<feature type="modified residue" description="4-aspartylphosphate" evidence="1">
    <location>
        <position position="59"/>
    </location>
</feature>
<dbReference type="PANTHER" id="PTHR44520">
    <property type="entry name" value="RESPONSE REGULATOR RCP1-RELATED"/>
    <property type="match status" value="1"/>
</dbReference>
<accession>A0A1T5EE77</accession>
<evidence type="ECO:0000313" key="4">
    <source>
        <dbReference type="Proteomes" id="UP000190897"/>
    </source>
</evidence>
<dbReference type="InterPro" id="IPR011006">
    <property type="entry name" value="CheY-like_superfamily"/>
</dbReference>
<dbReference type="InterPro" id="IPR001789">
    <property type="entry name" value="Sig_transdc_resp-reg_receiver"/>
</dbReference>
<dbReference type="OrthoDB" id="7631574at2"/>
<sequence>MPEKVTVFLIDDDIDDQEIFSIMLEDALPEAECVFAKDGIQALEKLQQPAFAPDVIFIDINMPKMNGMEFLAEMKKRPSLLHIPAFMYSTSDEKAIVEQCKSLGASGLIKKHANTDEVKKEIKKIVSTLI</sequence>
<proteinExistence type="predicted"/>
<dbReference type="Gene3D" id="3.40.50.2300">
    <property type="match status" value="1"/>
</dbReference>
<dbReference type="InterPro" id="IPR052893">
    <property type="entry name" value="TCS_response_regulator"/>
</dbReference>
<keyword evidence="4" id="KW-1185">Reference proteome</keyword>
<evidence type="ECO:0000259" key="2">
    <source>
        <dbReference type="PROSITE" id="PS50110"/>
    </source>
</evidence>
<feature type="domain" description="Response regulatory" evidence="2">
    <location>
        <begin position="6"/>
        <end position="126"/>
    </location>
</feature>
<dbReference type="GO" id="GO:0000160">
    <property type="term" value="P:phosphorelay signal transduction system"/>
    <property type="evidence" value="ECO:0007669"/>
    <property type="project" value="InterPro"/>
</dbReference>
<dbReference type="SUPFAM" id="SSF52172">
    <property type="entry name" value="CheY-like"/>
    <property type="match status" value="1"/>
</dbReference>
<evidence type="ECO:0000256" key="1">
    <source>
        <dbReference type="PROSITE-ProRule" id="PRU00169"/>
    </source>
</evidence>
<protein>
    <submittedName>
        <fullName evidence="3">Response regulator receiver domain-containing protein</fullName>
    </submittedName>
</protein>
<dbReference type="PANTHER" id="PTHR44520:SF2">
    <property type="entry name" value="RESPONSE REGULATOR RCP1"/>
    <property type="match status" value="1"/>
</dbReference>
<dbReference type="RefSeq" id="WP_082214848.1">
    <property type="nucleotide sequence ID" value="NZ_FUZA01000002.1"/>
</dbReference>
<gene>
    <name evidence="3" type="ORF">SAMN05660293_02363</name>
</gene>
<dbReference type="Proteomes" id="UP000190897">
    <property type="component" value="Unassembled WGS sequence"/>
</dbReference>
<dbReference type="EMBL" id="FUZA01000002">
    <property type="protein sequence ID" value="SKB82098.1"/>
    <property type="molecule type" value="Genomic_DNA"/>
</dbReference>
<dbReference type="Pfam" id="PF00072">
    <property type="entry name" value="Response_reg"/>
    <property type="match status" value="1"/>
</dbReference>
<name>A0A1T5EE77_9BACT</name>
<dbReference type="PROSITE" id="PS50110">
    <property type="entry name" value="RESPONSE_REGULATORY"/>
    <property type="match status" value="1"/>
</dbReference>
<keyword evidence="1" id="KW-0597">Phosphoprotein</keyword>
<dbReference type="SMART" id="SM00448">
    <property type="entry name" value="REC"/>
    <property type="match status" value="1"/>
</dbReference>